<keyword evidence="4" id="KW-1185">Reference proteome</keyword>
<feature type="region of interest" description="Disordered" evidence="1">
    <location>
        <begin position="125"/>
        <end position="150"/>
    </location>
</feature>
<evidence type="ECO:0000256" key="1">
    <source>
        <dbReference type="SAM" id="MobiDB-lite"/>
    </source>
</evidence>
<dbReference type="Proteomes" id="UP001378592">
    <property type="component" value="Unassembled WGS sequence"/>
</dbReference>
<organism evidence="3 4">
    <name type="scientific">Gryllus longicercus</name>
    <dbReference type="NCBI Taxonomy" id="2509291"/>
    <lineage>
        <taxon>Eukaryota</taxon>
        <taxon>Metazoa</taxon>
        <taxon>Ecdysozoa</taxon>
        <taxon>Arthropoda</taxon>
        <taxon>Hexapoda</taxon>
        <taxon>Insecta</taxon>
        <taxon>Pterygota</taxon>
        <taxon>Neoptera</taxon>
        <taxon>Polyneoptera</taxon>
        <taxon>Orthoptera</taxon>
        <taxon>Ensifera</taxon>
        <taxon>Gryllidea</taxon>
        <taxon>Grylloidea</taxon>
        <taxon>Gryllidae</taxon>
        <taxon>Gryllinae</taxon>
        <taxon>Gryllus</taxon>
    </lineage>
</organism>
<gene>
    <name evidence="3" type="ORF">R5R35_000532</name>
</gene>
<comment type="caution">
    <text evidence="3">The sequence shown here is derived from an EMBL/GenBank/DDBJ whole genome shotgun (WGS) entry which is preliminary data.</text>
</comment>
<proteinExistence type="predicted"/>
<evidence type="ECO:0000313" key="3">
    <source>
        <dbReference type="EMBL" id="KAK7870357.1"/>
    </source>
</evidence>
<name>A0AAN9ZCF6_9ORTH</name>
<dbReference type="EMBL" id="JAZDUA010000059">
    <property type="protein sequence ID" value="KAK7870357.1"/>
    <property type="molecule type" value="Genomic_DNA"/>
</dbReference>
<dbReference type="AlphaFoldDB" id="A0AAN9ZCF6"/>
<feature type="signal peptide" evidence="2">
    <location>
        <begin position="1"/>
        <end position="25"/>
    </location>
</feature>
<evidence type="ECO:0000313" key="4">
    <source>
        <dbReference type="Proteomes" id="UP001378592"/>
    </source>
</evidence>
<feature type="chain" id="PRO_5042845590" description="Accessory gland protein" evidence="2">
    <location>
        <begin position="26"/>
        <end position="229"/>
    </location>
</feature>
<evidence type="ECO:0008006" key="5">
    <source>
        <dbReference type="Google" id="ProtNLM"/>
    </source>
</evidence>
<protein>
    <recommendedName>
        <fullName evidence="5">Accessory gland protein</fullName>
    </recommendedName>
</protein>
<evidence type="ECO:0000256" key="2">
    <source>
        <dbReference type="SAM" id="SignalP"/>
    </source>
</evidence>
<keyword evidence="2" id="KW-0732">Signal</keyword>
<sequence>MQCLRAARWSLVALLLAVAAQSAHASPVAARDLAVAEQAAPVPLEAVEVILEPEVFGAELPEGGERGKRALEAVLVKHLGVKNYVLGLLFGKINQAIDHKTALLKQLDQLNIQKNEAFGITGKSQPCQPRTCNGRATTPRPATTTTEDPDIPEFERNAVSLVIPSEVFGASFTLLNNIGMTLGTLVENTAMRTQRFVEALKPVLSNKLGVTTRGRSIRDSVDNNFVRRR</sequence>
<feature type="compositionally biased region" description="Low complexity" evidence="1">
    <location>
        <begin position="135"/>
        <end position="146"/>
    </location>
</feature>
<reference evidence="3 4" key="1">
    <citation type="submission" date="2024-03" db="EMBL/GenBank/DDBJ databases">
        <title>The genome assembly and annotation of the cricket Gryllus longicercus Weissman &amp; Gray.</title>
        <authorList>
            <person name="Szrajer S."/>
            <person name="Gray D."/>
            <person name="Ylla G."/>
        </authorList>
    </citation>
    <scope>NUCLEOTIDE SEQUENCE [LARGE SCALE GENOMIC DNA]</scope>
    <source>
        <strain evidence="3">DAG 2021-001</strain>
        <tissue evidence="3">Whole body minus gut</tissue>
    </source>
</reference>
<accession>A0AAN9ZCF6</accession>